<dbReference type="SUPFAM" id="SSF57667">
    <property type="entry name" value="beta-beta-alpha zinc fingers"/>
    <property type="match status" value="3"/>
</dbReference>
<gene>
    <name evidence="7" type="ORF">OBRU01_11411</name>
</gene>
<dbReference type="GO" id="GO:0008270">
    <property type="term" value="F:zinc ion binding"/>
    <property type="evidence" value="ECO:0007669"/>
    <property type="project" value="UniProtKB-KW"/>
</dbReference>
<evidence type="ECO:0000313" key="8">
    <source>
        <dbReference type="Proteomes" id="UP000037510"/>
    </source>
</evidence>
<accession>A0A0L7LCC3</accession>
<reference evidence="7 8" key="1">
    <citation type="journal article" date="2015" name="Genome Biol. Evol.">
        <title>The genome of winter moth (Operophtera brumata) provides a genomic perspective on sexual dimorphism and phenology.</title>
        <authorList>
            <person name="Derks M.F."/>
            <person name="Smit S."/>
            <person name="Salis L."/>
            <person name="Schijlen E."/>
            <person name="Bossers A."/>
            <person name="Mateman C."/>
            <person name="Pijl A.S."/>
            <person name="de Ridder D."/>
            <person name="Groenen M.A."/>
            <person name="Visser M.E."/>
            <person name="Megens H.J."/>
        </authorList>
    </citation>
    <scope>NUCLEOTIDE SEQUENCE [LARGE SCALE GENOMIC DNA]</scope>
    <source>
        <strain evidence="7">WM2013NL</strain>
        <tissue evidence="7">Head and thorax</tissue>
    </source>
</reference>
<dbReference type="SMART" id="SM00355">
    <property type="entry name" value="ZnF_C2H2"/>
    <property type="match status" value="8"/>
</dbReference>
<proteinExistence type="predicted"/>
<keyword evidence="4" id="KW-0862">Zinc</keyword>
<feature type="domain" description="C2H2-type" evidence="6">
    <location>
        <begin position="353"/>
        <end position="389"/>
    </location>
</feature>
<evidence type="ECO:0000256" key="1">
    <source>
        <dbReference type="ARBA" id="ARBA00022723"/>
    </source>
</evidence>
<keyword evidence="3 5" id="KW-0863">Zinc-finger</keyword>
<dbReference type="GO" id="GO:0006355">
    <property type="term" value="P:regulation of DNA-templated transcription"/>
    <property type="evidence" value="ECO:0007669"/>
    <property type="project" value="UniProtKB-ARBA"/>
</dbReference>
<dbReference type="PROSITE" id="PS50157">
    <property type="entry name" value="ZINC_FINGER_C2H2_2"/>
    <property type="match status" value="4"/>
</dbReference>
<dbReference type="PANTHER" id="PTHR24379">
    <property type="entry name" value="KRAB AND ZINC FINGER DOMAIN-CONTAINING"/>
    <property type="match status" value="1"/>
</dbReference>
<feature type="non-terminal residue" evidence="7">
    <location>
        <position position="1"/>
    </location>
</feature>
<sequence length="462" mass="52589">IRKGDGLPNTICCECRDKAEKAFDFKKKSEESYNSLKGFYKDEKCHLFEYDDNNTQKSVDFKTEDSQLFNDHDDFSDADYSVPLENGPTDLNNIDPSGAHCPICGTSYDGANSLSNHMWQFHADLMGPKKRGRPKKAMTSTILSKLSENGFFIKSVQGKKIKCGFCKEQANTKEDLSVHMFEHSDVKVLCCILCKKMYLKKIKFDSHPCVEDASKAVSNKAEINANVIQVCVACSAVFLSEGDLISHHDADHPELSLRCNHCTKVFASVKTAARHRTVCKDIDRTHRCSTCGLKFTYEISLNKHILRYHRGERVSIARQGKQSKPTDNVQYQCDTKEALAKHAKLHMPNQKVFECEICQRKFNRSDNLRGFSNSSNLIVHMRRHTGEKPYKCEFCEKGFPRSSDLMVHRRSHTGEKPCVCRICGKAFSQSNDLTLHVRRHTGDRPYICEVCGDRFIQVIIKS</sequence>
<dbReference type="STRING" id="104452.A0A0L7LCC3"/>
<name>A0A0L7LCC3_OPEBR</name>
<feature type="domain" description="C2H2-type" evidence="6">
    <location>
        <begin position="286"/>
        <end position="314"/>
    </location>
</feature>
<dbReference type="Proteomes" id="UP000037510">
    <property type="component" value="Unassembled WGS sequence"/>
</dbReference>
<evidence type="ECO:0000256" key="3">
    <source>
        <dbReference type="ARBA" id="ARBA00022771"/>
    </source>
</evidence>
<evidence type="ECO:0000313" key="7">
    <source>
        <dbReference type="EMBL" id="KOB73040.1"/>
    </source>
</evidence>
<evidence type="ECO:0000259" key="6">
    <source>
        <dbReference type="PROSITE" id="PS50157"/>
    </source>
</evidence>
<keyword evidence="8" id="KW-1185">Reference proteome</keyword>
<evidence type="ECO:0000256" key="4">
    <source>
        <dbReference type="ARBA" id="ARBA00022833"/>
    </source>
</evidence>
<protein>
    <submittedName>
        <fullName evidence="7">Zinc finger protein</fullName>
    </submittedName>
</protein>
<evidence type="ECO:0000256" key="2">
    <source>
        <dbReference type="ARBA" id="ARBA00022737"/>
    </source>
</evidence>
<dbReference type="AlphaFoldDB" id="A0A0L7LCC3"/>
<organism evidence="7 8">
    <name type="scientific">Operophtera brumata</name>
    <name type="common">Winter moth</name>
    <name type="synonym">Phalaena brumata</name>
    <dbReference type="NCBI Taxonomy" id="104452"/>
    <lineage>
        <taxon>Eukaryota</taxon>
        <taxon>Metazoa</taxon>
        <taxon>Ecdysozoa</taxon>
        <taxon>Arthropoda</taxon>
        <taxon>Hexapoda</taxon>
        <taxon>Insecta</taxon>
        <taxon>Pterygota</taxon>
        <taxon>Neoptera</taxon>
        <taxon>Endopterygota</taxon>
        <taxon>Lepidoptera</taxon>
        <taxon>Glossata</taxon>
        <taxon>Ditrysia</taxon>
        <taxon>Geometroidea</taxon>
        <taxon>Geometridae</taxon>
        <taxon>Larentiinae</taxon>
        <taxon>Operophtera</taxon>
    </lineage>
</organism>
<dbReference type="Gene3D" id="3.30.160.60">
    <property type="entry name" value="Classic Zinc Finger"/>
    <property type="match status" value="7"/>
</dbReference>
<keyword evidence="2" id="KW-0677">Repeat</keyword>
<dbReference type="PROSITE" id="PS00028">
    <property type="entry name" value="ZINC_FINGER_C2H2_1"/>
    <property type="match status" value="4"/>
</dbReference>
<dbReference type="InterPro" id="IPR013087">
    <property type="entry name" value="Znf_C2H2_type"/>
</dbReference>
<feature type="domain" description="C2H2-type" evidence="6">
    <location>
        <begin position="418"/>
        <end position="445"/>
    </location>
</feature>
<dbReference type="Pfam" id="PF00096">
    <property type="entry name" value="zf-C2H2"/>
    <property type="match status" value="2"/>
</dbReference>
<feature type="domain" description="C2H2-type" evidence="6">
    <location>
        <begin position="390"/>
        <end position="417"/>
    </location>
</feature>
<comment type="caution">
    <text evidence="7">The sequence shown here is derived from an EMBL/GenBank/DDBJ whole genome shotgun (WGS) entry which is preliminary data.</text>
</comment>
<dbReference type="PANTHER" id="PTHR24379:SF121">
    <property type="entry name" value="C2H2-TYPE DOMAIN-CONTAINING PROTEIN"/>
    <property type="match status" value="1"/>
</dbReference>
<dbReference type="FunFam" id="3.30.160.60:FF:001443">
    <property type="entry name" value="Zinc finger protein 668"/>
    <property type="match status" value="1"/>
</dbReference>
<evidence type="ECO:0000256" key="5">
    <source>
        <dbReference type="PROSITE-ProRule" id="PRU00042"/>
    </source>
</evidence>
<dbReference type="EMBL" id="JTDY01001736">
    <property type="protein sequence ID" value="KOB73040.1"/>
    <property type="molecule type" value="Genomic_DNA"/>
</dbReference>
<keyword evidence="1" id="KW-0479">Metal-binding</keyword>
<dbReference type="FunFam" id="3.30.160.60:FF:002343">
    <property type="entry name" value="Zinc finger protein 33A"/>
    <property type="match status" value="1"/>
</dbReference>
<dbReference type="InterPro" id="IPR036236">
    <property type="entry name" value="Znf_C2H2_sf"/>
</dbReference>